<dbReference type="InterPro" id="IPR041577">
    <property type="entry name" value="RT_RNaseH_2"/>
</dbReference>
<dbReference type="PANTHER" id="PTHR24559">
    <property type="entry name" value="TRANSPOSON TY3-I GAG-POL POLYPROTEIN"/>
    <property type="match status" value="1"/>
</dbReference>
<dbReference type="Pfam" id="PF07727">
    <property type="entry name" value="RVT_2"/>
    <property type="match status" value="1"/>
</dbReference>
<dbReference type="GO" id="GO:0003676">
    <property type="term" value="F:nucleic acid binding"/>
    <property type="evidence" value="ECO:0007669"/>
    <property type="project" value="InterPro"/>
</dbReference>
<dbReference type="EMBL" id="BKCJ010002264">
    <property type="protein sequence ID" value="GEU47381.1"/>
    <property type="molecule type" value="Genomic_DNA"/>
</dbReference>
<dbReference type="InterPro" id="IPR012337">
    <property type="entry name" value="RNaseH-like_sf"/>
</dbReference>
<dbReference type="SUPFAM" id="SSF56672">
    <property type="entry name" value="DNA/RNA polymerases"/>
    <property type="match status" value="2"/>
</dbReference>
<gene>
    <name evidence="3" type="ORF">Tci_019359</name>
</gene>
<dbReference type="GO" id="GO:0015074">
    <property type="term" value="P:DNA integration"/>
    <property type="evidence" value="ECO:0007669"/>
    <property type="project" value="InterPro"/>
</dbReference>
<reference evidence="3" key="1">
    <citation type="journal article" date="2019" name="Sci. Rep.">
        <title>Draft genome of Tanacetum cinerariifolium, the natural source of mosquito coil.</title>
        <authorList>
            <person name="Yamashiro T."/>
            <person name="Shiraishi A."/>
            <person name="Satake H."/>
            <person name="Nakayama K."/>
        </authorList>
    </citation>
    <scope>NUCLEOTIDE SEQUENCE</scope>
</reference>
<dbReference type="InterPro" id="IPR001584">
    <property type="entry name" value="Integrase_cat-core"/>
</dbReference>
<dbReference type="Gene3D" id="3.10.10.10">
    <property type="entry name" value="HIV Type 1 Reverse Transcriptase, subunit A, domain 1"/>
    <property type="match status" value="1"/>
</dbReference>
<dbReference type="Pfam" id="PF00665">
    <property type="entry name" value="rve"/>
    <property type="match status" value="1"/>
</dbReference>
<dbReference type="InterPro" id="IPR053134">
    <property type="entry name" value="RNA-dir_DNA_polymerase"/>
</dbReference>
<dbReference type="PANTHER" id="PTHR24559:SF444">
    <property type="entry name" value="REVERSE TRANSCRIPTASE DOMAIN-CONTAINING PROTEIN"/>
    <property type="match status" value="1"/>
</dbReference>
<feature type="compositionally biased region" description="Basic and acidic residues" evidence="1">
    <location>
        <begin position="596"/>
        <end position="605"/>
    </location>
</feature>
<evidence type="ECO:0000313" key="3">
    <source>
        <dbReference type="EMBL" id="GEU47381.1"/>
    </source>
</evidence>
<dbReference type="InterPro" id="IPR036397">
    <property type="entry name" value="RNaseH_sf"/>
</dbReference>
<feature type="region of interest" description="Disordered" evidence="1">
    <location>
        <begin position="586"/>
        <end position="609"/>
    </location>
</feature>
<dbReference type="CDD" id="cd01647">
    <property type="entry name" value="RT_LTR"/>
    <property type="match status" value="1"/>
</dbReference>
<comment type="caution">
    <text evidence="3">The sequence shown here is derived from an EMBL/GenBank/DDBJ whole genome shotgun (WGS) entry which is preliminary data.</text>
</comment>
<dbReference type="InterPro" id="IPR013103">
    <property type="entry name" value="RVT_2"/>
</dbReference>
<dbReference type="Gene3D" id="3.30.70.270">
    <property type="match status" value="1"/>
</dbReference>
<protein>
    <submittedName>
        <fullName evidence="3">Putative ribonuclease H-like domain-containing protein</fullName>
    </submittedName>
</protein>
<feature type="region of interest" description="Disordered" evidence="1">
    <location>
        <begin position="94"/>
        <end position="115"/>
    </location>
</feature>
<dbReference type="Gene3D" id="3.30.420.10">
    <property type="entry name" value="Ribonuclease H-like superfamily/Ribonuclease H"/>
    <property type="match status" value="1"/>
</dbReference>
<dbReference type="Pfam" id="PF17919">
    <property type="entry name" value="RT_RNaseH_2"/>
    <property type="match status" value="1"/>
</dbReference>
<dbReference type="SUPFAM" id="SSF53098">
    <property type="entry name" value="Ribonuclease H-like"/>
    <property type="match status" value="1"/>
</dbReference>
<proteinExistence type="predicted"/>
<evidence type="ECO:0000256" key="1">
    <source>
        <dbReference type="SAM" id="MobiDB-lite"/>
    </source>
</evidence>
<dbReference type="InterPro" id="IPR043502">
    <property type="entry name" value="DNA/RNA_pol_sf"/>
</dbReference>
<organism evidence="3">
    <name type="scientific">Tanacetum cinerariifolium</name>
    <name type="common">Dalmatian daisy</name>
    <name type="synonym">Chrysanthemum cinerariifolium</name>
    <dbReference type="NCBI Taxonomy" id="118510"/>
    <lineage>
        <taxon>Eukaryota</taxon>
        <taxon>Viridiplantae</taxon>
        <taxon>Streptophyta</taxon>
        <taxon>Embryophyta</taxon>
        <taxon>Tracheophyta</taxon>
        <taxon>Spermatophyta</taxon>
        <taxon>Magnoliopsida</taxon>
        <taxon>eudicotyledons</taxon>
        <taxon>Gunneridae</taxon>
        <taxon>Pentapetalae</taxon>
        <taxon>asterids</taxon>
        <taxon>campanulids</taxon>
        <taxon>Asterales</taxon>
        <taxon>Asteraceae</taxon>
        <taxon>Asteroideae</taxon>
        <taxon>Anthemideae</taxon>
        <taxon>Anthemidinae</taxon>
        <taxon>Tanacetum</taxon>
    </lineage>
</organism>
<dbReference type="InterPro" id="IPR043128">
    <property type="entry name" value="Rev_trsase/Diguanyl_cyclase"/>
</dbReference>
<dbReference type="CDD" id="cd09272">
    <property type="entry name" value="RNase_HI_RT_Ty1"/>
    <property type="match status" value="1"/>
</dbReference>
<dbReference type="PROSITE" id="PS50994">
    <property type="entry name" value="INTEGRASE"/>
    <property type="match status" value="1"/>
</dbReference>
<evidence type="ECO:0000259" key="2">
    <source>
        <dbReference type="PROSITE" id="PS50994"/>
    </source>
</evidence>
<accession>A0A6L2KD76</accession>
<dbReference type="FunFam" id="3.10.10.10:FF:000002">
    <property type="entry name" value="Retrovirus-related Pol polyprotein from transposon 17.6-like protein"/>
    <property type="match status" value="1"/>
</dbReference>
<feature type="domain" description="Integrase catalytic" evidence="2">
    <location>
        <begin position="427"/>
        <end position="521"/>
    </location>
</feature>
<name>A0A6L2KD76_TANCI</name>
<sequence length="1441" mass="165473">MTPESVQVMIDQAFLRNSTSRDGSYSSHEDNRRNMRTARPCFYVDFMKCQPLNFKGTEGVGSLKSSKPKTLDETIELANDLMDQKLRTYAERQTNNKRKVDDSFRNNHGHQQQPLKKAKCRQGLQYRDGRKEAVQWKFAQVYQVPLSSQWPVYPEVPQVQQEFPEVFPEDLTGLPLARPVEFHIDLIPGAAPAAQAPYRLAPSEMKELSKQLQEIFDKGFIRPSFSPWGAPVLFVKKKDGSFRMCIDYRSNIYSKIDLRLGYHQLRVREQDIPKTTFKTRYGHYEFQVMPFELTNAPTDKKEHEEHLKAILELLKKEKLYAKFSKCEFWIPKKGIKFDWGEKEENAFQLIKQKLCNAPIMALPKGSEDFVVYCDASHKGLGAVLMQREKGNLARGPPSKIFENNHTCVAYQKGKQHKASCKSKLVNSVSQPLQILHMDLFGPTFIKSIMGKIYCLVVTDDYSRFSWVFFLAKKDETSGILKDFIIDIEDQLNHKVKIIRCDNRTEFKNYKMNQFYGIKGIKREFKWLFDIDSLTNSMNYQPVSTGNRTNGNACSKIHSAAGRKGKEKVPYQEYILLPVLNTSSDVLSSNKEAVSSPKDDAGKKSTVEPTCVEGGKIDDLACLDQQMKSTDDSKNTNINAAGSAFSHPAALDDFSKMPNLEDTRIFDDAYDDRDEGAEGDYNNLETMEPNKVTQALDDESWVEAMQEELLQFRLLNVWTLVDLPHGKRAIKTKWVYRNKRDQRGIVVRNKARLVAQGHRQEEGIDYNEVFAPVARIKAIRLFLAYASFMDFTVYQMDVKSAFLYGTIEEEVYVSQPPGFVDPGFPDRLYKVEKALYGLHQAPRAWYETLSNYLLENGFRKGKINKTLFIKKIKNDILLFQVYVDDIIFGSTKRSLSIEFKQLMHNRFQMSSMRELTFFLGLQQTIVANFTTEAEYIAASNCCEQALWLQNQLLDYGYNFMQIKIHVDNESVICMVKNPVYHSKTKHIKIRHHFIRDSYEKRLIEMVKIHTDSNVVDLLTKAFDVTSSKTVNYVKQIHAIVDGTAVVISESSVRSDLLFDDEDDEAVNQEEGDNVERAITTDASLKAAQDSDNIIKTQTMAMPNVDIPYGIDTEGHTFGSGEGKLKVNIKLTDTVPTPHDSPLIGVPKGDHSRVHIKDSPKQGRIIKKMDKDDNINLISKQGNVQETVEHSRDDDDDETLIETLLNIKRSSAKDKGKGIMQETELPKKLKNKEMIQLNLDEEQLDQRKEDVPKGDQAKEIDWNDPQVLRYHALQNRPFSKAEVRKNMIMYLNNQRDIAIEAIPQATKPLMIIEYKIVMEGKISTYHITRADGSIRSYTSMINLLENIDKEDLDTLWKLVKDKYENTRPEEGFKNLHIFLLVDKVYPLTPAQSLGCWEESYKLKIKIKKLDDLEGNHKFMGGLLGIMDFYNLVLLIHLNADFED</sequence>